<gene>
    <name evidence="2" type="ORF">TanjilG_10628</name>
</gene>
<keyword evidence="1" id="KW-0732">Signal</keyword>
<dbReference type="Proteomes" id="UP000188354">
    <property type="component" value="Chromosome LG01"/>
</dbReference>
<evidence type="ECO:0000313" key="3">
    <source>
        <dbReference type="Proteomes" id="UP000188354"/>
    </source>
</evidence>
<feature type="chain" id="PRO_5020025350" evidence="1">
    <location>
        <begin position="25"/>
        <end position="57"/>
    </location>
</feature>
<keyword evidence="3" id="KW-1185">Reference proteome</keyword>
<evidence type="ECO:0000313" key="2">
    <source>
        <dbReference type="EMBL" id="OIW19067.1"/>
    </source>
</evidence>
<feature type="signal peptide" evidence="1">
    <location>
        <begin position="1"/>
        <end position="24"/>
    </location>
</feature>
<reference evidence="2 3" key="1">
    <citation type="journal article" date="2017" name="Plant Biotechnol. J.">
        <title>A comprehensive draft genome sequence for lupin (Lupinus angustifolius), an emerging health food: insights into plant-microbe interactions and legume evolution.</title>
        <authorList>
            <person name="Hane J.K."/>
            <person name="Ming Y."/>
            <person name="Kamphuis L.G."/>
            <person name="Nelson M.N."/>
            <person name="Garg G."/>
            <person name="Atkins C.A."/>
            <person name="Bayer P.E."/>
            <person name="Bravo A."/>
            <person name="Bringans S."/>
            <person name="Cannon S."/>
            <person name="Edwards D."/>
            <person name="Foley R."/>
            <person name="Gao L.L."/>
            <person name="Harrison M.J."/>
            <person name="Huang W."/>
            <person name="Hurgobin B."/>
            <person name="Li S."/>
            <person name="Liu C.W."/>
            <person name="McGrath A."/>
            <person name="Morahan G."/>
            <person name="Murray J."/>
            <person name="Weller J."/>
            <person name="Jian J."/>
            <person name="Singh K.B."/>
        </authorList>
    </citation>
    <scope>NUCLEOTIDE SEQUENCE [LARGE SCALE GENOMIC DNA]</scope>
    <source>
        <strain evidence="3">cv. Tanjil</strain>
        <tissue evidence="2">Whole plant</tissue>
    </source>
</reference>
<accession>A0A4P1RW07</accession>
<dbReference type="AlphaFoldDB" id="A0A4P1RW07"/>
<dbReference type="Gramene" id="OIW19067">
    <property type="protein sequence ID" value="OIW19067"/>
    <property type="gene ID" value="TanjilG_10628"/>
</dbReference>
<dbReference type="EMBL" id="CM007361">
    <property type="protein sequence ID" value="OIW19067.1"/>
    <property type="molecule type" value="Genomic_DNA"/>
</dbReference>
<protein>
    <submittedName>
        <fullName evidence="2">Uncharacterized protein</fullName>
    </submittedName>
</protein>
<organism evidence="2 3">
    <name type="scientific">Lupinus angustifolius</name>
    <name type="common">Narrow-leaved blue lupine</name>
    <dbReference type="NCBI Taxonomy" id="3871"/>
    <lineage>
        <taxon>Eukaryota</taxon>
        <taxon>Viridiplantae</taxon>
        <taxon>Streptophyta</taxon>
        <taxon>Embryophyta</taxon>
        <taxon>Tracheophyta</taxon>
        <taxon>Spermatophyta</taxon>
        <taxon>Magnoliopsida</taxon>
        <taxon>eudicotyledons</taxon>
        <taxon>Gunneridae</taxon>
        <taxon>Pentapetalae</taxon>
        <taxon>rosids</taxon>
        <taxon>fabids</taxon>
        <taxon>Fabales</taxon>
        <taxon>Fabaceae</taxon>
        <taxon>Papilionoideae</taxon>
        <taxon>50 kb inversion clade</taxon>
        <taxon>genistoids sensu lato</taxon>
        <taxon>core genistoids</taxon>
        <taxon>Genisteae</taxon>
        <taxon>Lupinus</taxon>
    </lineage>
</organism>
<proteinExistence type="predicted"/>
<evidence type="ECO:0000256" key="1">
    <source>
        <dbReference type="SAM" id="SignalP"/>
    </source>
</evidence>
<sequence>MVWWFTVAFRLGVSFLTMITQNEATLKESPQFYLPELDTSDGISTGSLAFLLLGEKA</sequence>
<name>A0A4P1RW07_LUPAN</name>